<keyword evidence="4" id="KW-0745">Spermidine biosynthesis</keyword>
<dbReference type="NCBIfam" id="TIGR03330">
    <property type="entry name" value="SAM_DCase_Bsu"/>
    <property type="match status" value="1"/>
</dbReference>
<comment type="cofactor">
    <cofactor evidence="1">
        <name>pyruvate</name>
        <dbReference type="ChEBI" id="CHEBI:15361"/>
    </cofactor>
</comment>
<keyword evidence="5" id="KW-0620">Polyamine biosynthesis</keyword>
<gene>
    <name evidence="10" type="ORF">A2149_04710</name>
</gene>
<keyword evidence="7" id="KW-0456">Lyase</keyword>
<dbReference type="GO" id="GO:0008295">
    <property type="term" value="P:spermidine biosynthetic process"/>
    <property type="evidence" value="ECO:0007669"/>
    <property type="project" value="UniProtKB-KW"/>
</dbReference>
<dbReference type="EMBL" id="MGDF01000180">
    <property type="protein sequence ID" value="OGL43647.1"/>
    <property type="molecule type" value="Genomic_DNA"/>
</dbReference>
<dbReference type="PANTHER" id="PTHR33866:SF2">
    <property type="entry name" value="S-ADENOSYLMETHIONINE DECARBOXYLASE PROENZYME"/>
    <property type="match status" value="1"/>
</dbReference>
<keyword evidence="8" id="KW-0704">Schiff base</keyword>
<organism evidence="10 11">
    <name type="scientific">Candidatus Schekmanbacteria bacterium RBG_16_38_11</name>
    <dbReference type="NCBI Taxonomy" id="1817880"/>
    <lineage>
        <taxon>Bacteria</taxon>
        <taxon>Candidatus Schekmaniibacteriota</taxon>
    </lineage>
</organism>
<dbReference type="SUPFAM" id="SSF56276">
    <property type="entry name" value="S-adenosylmethionine decarboxylase"/>
    <property type="match status" value="1"/>
</dbReference>
<evidence type="ECO:0000313" key="11">
    <source>
        <dbReference type="Proteomes" id="UP000178435"/>
    </source>
</evidence>
<dbReference type="PANTHER" id="PTHR33866">
    <property type="entry name" value="S-ADENOSYLMETHIONINE DECARBOXYLASE PROENZYME"/>
    <property type="match status" value="1"/>
</dbReference>
<dbReference type="InterPro" id="IPR016067">
    <property type="entry name" value="S-AdoMet_deCO2ase_core"/>
</dbReference>
<evidence type="ECO:0000256" key="7">
    <source>
        <dbReference type="ARBA" id="ARBA00023239"/>
    </source>
</evidence>
<evidence type="ECO:0000256" key="8">
    <source>
        <dbReference type="ARBA" id="ARBA00023270"/>
    </source>
</evidence>
<keyword evidence="3" id="KW-0068">Autocatalytic cleavage</keyword>
<name>A0A1F7RRY0_9BACT</name>
<evidence type="ECO:0000256" key="4">
    <source>
        <dbReference type="ARBA" id="ARBA00023066"/>
    </source>
</evidence>
<sequence length="161" mass="18586">MTGFGPHLTLDGYGCNREKLEDLDLIYSILDEFPSYIGMTKIMPPYVFRYTGLKPEDWGVSGFVLIAESHISIHTFPCKNYLSLDIFSCKNFDAEKAVSYIREIFEIKKYQMNLFDRGAEFPKDIEKSAKIVAGQRKKITPLIDFQKENEAKLSRRKKLLA</sequence>
<protein>
    <submittedName>
        <fullName evidence="10">S-adenosylmethionine decarboxylase proenzyme</fullName>
    </submittedName>
</protein>
<keyword evidence="2" id="KW-0210">Decarboxylase</keyword>
<proteinExistence type="predicted"/>
<evidence type="ECO:0000256" key="2">
    <source>
        <dbReference type="ARBA" id="ARBA00022793"/>
    </source>
</evidence>
<dbReference type="GO" id="GO:0005829">
    <property type="term" value="C:cytosol"/>
    <property type="evidence" value="ECO:0007669"/>
    <property type="project" value="TreeGrafter"/>
</dbReference>
<accession>A0A1F7RRY0</accession>
<evidence type="ECO:0000256" key="5">
    <source>
        <dbReference type="ARBA" id="ARBA00023115"/>
    </source>
</evidence>
<evidence type="ECO:0000313" key="10">
    <source>
        <dbReference type="EMBL" id="OGL43647.1"/>
    </source>
</evidence>
<evidence type="ECO:0000256" key="3">
    <source>
        <dbReference type="ARBA" id="ARBA00022813"/>
    </source>
</evidence>
<dbReference type="InterPro" id="IPR003826">
    <property type="entry name" value="AdoMetDC_fam_prok"/>
</dbReference>
<keyword evidence="9" id="KW-0670">Pyruvate</keyword>
<dbReference type="Proteomes" id="UP000178435">
    <property type="component" value="Unassembled WGS sequence"/>
</dbReference>
<keyword evidence="6" id="KW-0865">Zymogen</keyword>
<dbReference type="AlphaFoldDB" id="A0A1F7RRY0"/>
<dbReference type="GO" id="GO:0004014">
    <property type="term" value="F:adenosylmethionine decarboxylase activity"/>
    <property type="evidence" value="ECO:0007669"/>
    <property type="project" value="InterPro"/>
</dbReference>
<evidence type="ECO:0000256" key="1">
    <source>
        <dbReference type="ARBA" id="ARBA00001928"/>
    </source>
</evidence>
<dbReference type="Gene3D" id="3.60.90.10">
    <property type="entry name" value="S-adenosylmethionine decarboxylase"/>
    <property type="match status" value="1"/>
</dbReference>
<evidence type="ECO:0000256" key="9">
    <source>
        <dbReference type="ARBA" id="ARBA00023317"/>
    </source>
</evidence>
<evidence type="ECO:0000256" key="6">
    <source>
        <dbReference type="ARBA" id="ARBA00023145"/>
    </source>
</evidence>
<reference evidence="10 11" key="1">
    <citation type="journal article" date="2016" name="Nat. Commun.">
        <title>Thousands of microbial genomes shed light on interconnected biogeochemical processes in an aquifer system.</title>
        <authorList>
            <person name="Anantharaman K."/>
            <person name="Brown C.T."/>
            <person name="Hug L.A."/>
            <person name="Sharon I."/>
            <person name="Castelle C.J."/>
            <person name="Probst A.J."/>
            <person name="Thomas B.C."/>
            <person name="Singh A."/>
            <person name="Wilkins M.J."/>
            <person name="Karaoz U."/>
            <person name="Brodie E.L."/>
            <person name="Williams K.H."/>
            <person name="Hubbard S.S."/>
            <person name="Banfield J.F."/>
        </authorList>
    </citation>
    <scope>NUCLEOTIDE SEQUENCE [LARGE SCALE GENOMIC DNA]</scope>
</reference>
<dbReference type="InterPro" id="IPR017716">
    <property type="entry name" value="S-AdoMet_deCOase_pro-enz"/>
</dbReference>
<comment type="caution">
    <text evidence="10">The sequence shown here is derived from an EMBL/GenBank/DDBJ whole genome shotgun (WGS) entry which is preliminary data.</text>
</comment>
<dbReference type="Pfam" id="PF02675">
    <property type="entry name" value="AdoMet_dc"/>
    <property type="match status" value="1"/>
</dbReference>